<feature type="domain" description="Glyoxalase/fosfomycin resistance/dioxygenase" evidence="1">
    <location>
        <begin position="5"/>
        <end position="129"/>
    </location>
</feature>
<protein>
    <submittedName>
        <fullName evidence="2">PhnB protein</fullName>
    </submittedName>
</protein>
<dbReference type="SUPFAM" id="SSF54593">
    <property type="entry name" value="Glyoxalase/Bleomycin resistance protein/Dihydroxybiphenyl dioxygenase"/>
    <property type="match status" value="1"/>
</dbReference>
<keyword evidence="3" id="KW-1185">Reference proteome</keyword>
<reference evidence="2" key="1">
    <citation type="submission" date="2023-07" db="EMBL/GenBank/DDBJ databases">
        <title>Sequencing the genomes of 1000 actinobacteria strains.</title>
        <authorList>
            <person name="Klenk H.-P."/>
        </authorList>
    </citation>
    <scope>NUCLEOTIDE SEQUENCE</scope>
    <source>
        <strain evidence="2">DSM 13988</strain>
    </source>
</reference>
<evidence type="ECO:0000313" key="3">
    <source>
        <dbReference type="Proteomes" id="UP001247307"/>
    </source>
</evidence>
<evidence type="ECO:0000259" key="1">
    <source>
        <dbReference type="Pfam" id="PF00903"/>
    </source>
</evidence>
<comment type="caution">
    <text evidence="2">The sequence shown here is derived from an EMBL/GenBank/DDBJ whole genome shotgun (WGS) entry which is preliminary data.</text>
</comment>
<dbReference type="CDD" id="cd06588">
    <property type="entry name" value="PhnB_like"/>
    <property type="match status" value="1"/>
</dbReference>
<dbReference type="RefSeq" id="WP_309850158.1">
    <property type="nucleotide sequence ID" value="NZ_BAAAIU010000021.1"/>
</dbReference>
<proteinExistence type="predicted"/>
<dbReference type="Pfam" id="PF00903">
    <property type="entry name" value="Glyoxalase"/>
    <property type="match status" value="1"/>
</dbReference>
<dbReference type="Gene3D" id="3.10.180.10">
    <property type="entry name" value="2,3-Dihydroxybiphenyl 1,2-Dioxygenase, domain 1"/>
    <property type="match status" value="1"/>
</dbReference>
<name>A0AAE3YGQ0_9MICC</name>
<dbReference type="InterPro" id="IPR004360">
    <property type="entry name" value="Glyas_Fos-R_dOase_dom"/>
</dbReference>
<dbReference type="InterPro" id="IPR029068">
    <property type="entry name" value="Glyas_Bleomycin-R_OHBP_Dase"/>
</dbReference>
<dbReference type="PANTHER" id="PTHR33990">
    <property type="entry name" value="PROTEIN YJDN-RELATED"/>
    <property type="match status" value="1"/>
</dbReference>
<dbReference type="Proteomes" id="UP001247307">
    <property type="component" value="Unassembled WGS sequence"/>
</dbReference>
<dbReference type="EMBL" id="JAVDUI010000001">
    <property type="protein sequence ID" value="MDR6891874.1"/>
    <property type="molecule type" value="Genomic_DNA"/>
</dbReference>
<gene>
    <name evidence="2" type="ORF">J2S35_000814</name>
</gene>
<accession>A0AAE3YGQ0</accession>
<organism evidence="2 3">
    <name type="scientific">Falsarthrobacter nasiphocae</name>
    <dbReference type="NCBI Taxonomy" id="189863"/>
    <lineage>
        <taxon>Bacteria</taxon>
        <taxon>Bacillati</taxon>
        <taxon>Actinomycetota</taxon>
        <taxon>Actinomycetes</taxon>
        <taxon>Micrococcales</taxon>
        <taxon>Micrococcaceae</taxon>
        <taxon>Falsarthrobacter</taxon>
    </lineage>
</organism>
<dbReference type="AlphaFoldDB" id="A0AAE3YGQ0"/>
<evidence type="ECO:0000313" key="2">
    <source>
        <dbReference type="EMBL" id="MDR6891874.1"/>
    </source>
</evidence>
<sequence>MSTLNPYISFTNTAREAMSFYKDVFGGELSLMTFGEMGETGEIKDLVMHSQLTTPSGFTLMGADSPSPEHPVTYGDNVTVSLSGSEADELRGYWEKLSEDAEIEVPLEKQMWGDEFGMLKDRFGVKWMVNIASAGQSQEA</sequence>
<dbReference type="PANTHER" id="PTHR33990:SF1">
    <property type="entry name" value="PROTEIN YJDN"/>
    <property type="match status" value="1"/>
</dbReference>
<dbReference type="InterPro" id="IPR028973">
    <property type="entry name" value="PhnB-like"/>
</dbReference>